<evidence type="ECO:0000313" key="2">
    <source>
        <dbReference type="EMBL" id="KAL2748884.1"/>
    </source>
</evidence>
<feature type="region of interest" description="Disordered" evidence="1">
    <location>
        <begin position="224"/>
        <end position="271"/>
    </location>
</feature>
<evidence type="ECO:0000256" key="1">
    <source>
        <dbReference type="SAM" id="MobiDB-lite"/>
    </source>
</evidence>
<protein>
    <submittedName>
        <fullName evidence="2">Uncharacterized protein</fullName>
    </submittedName>
</protein>
<dbReference type="Proteomes" id="UP001607303">
    <property type="component" value="Unassembled WGS sequence"/>
</dbReference>
<dbReference type="EMBL" id="JAYRBN010000029">
    <property type="protein sequence ID" value="KAL2748884.1"/>
    <property type="molecule type" value="Genomic_DNA"/>
</dbReference>
<comment type="caution">
    <text evidence="2">The sequence shown here is derived from an EMBL/GenBank/DDBJ whole genome shotgun (WGS) entry which is preliminary data.</text>
</comment>
<proteinExistence type="predicted"/>
<sequence length="513" mass="59332">MVLFKAMESPERALCNTDKLLTLEGRKFAEVKREIIFRANDFAVFYKIRSSNDEKLRCRDVETSDRNIGPIFSSADLLTGQKVSHRYDMCRVRISVTYINSQNSTLSESQVYFLRMGLHGYLDVSEHVKVSHHFSPTHIVFRYIRALPRSNISQSKNRIGTKAFKLCKLGLGIMLASVSEKEPIWRIDKSCTILDGLACSSRRAFMVGRAHGFREMNRFHEKDGNEGVRKMKVMGRGGGKIEEEEEEEEEDEEEEDRGRESSKSSKLFGRPLDSRGKAHAVEWEAFKFQFEDRRAFVKSSERSYSMQIHGRTRVCTASMYDGRDCLLPRGELEELNCLLKKSISCTAARERQFAVLAPVEPLSCWLETRNKNYERIKTFYRGMVDAFVLKLAQAFRIGGISSRKSHRAKWIYLKSYIIPKIKYDIPSENLINILAKFISMSMVFVMACYSGISYRYDLTIIDSPTIGNERVSLKYSVRLIDLMNHRKRSWRFPSQNEEIDARNETNVVRKCNS</sequence>
<organism evidence="2 3">
    <name type="scientific">Vespula maculifrons</name>
    <name type="common">Eastern yellow jacket</name>
    <name type="synonym">Wasp</name>
    <dbReference type="NCBI Taxonomy" id="7453"/>
    <lineage>
        <taxon>Eukaryota</taxon>
        <taxon>Metazoa</taxon>
        <taxon>Ecdysozoa</taxon>
        <taxon>Arthropoda</taxon>
        <taxon>Hexapoda</taxon>
        <taxon>Insecta</taxon>
        <taxon>Pterygota</taxon>
        <taxon>Neoptera</taxon>
        <taxon>Endopterygota</taxon>
        <taxon>Hymenoptera</taxon>
        <taxon>Apocrita</taxon>
        <taxon>Aculeata</taxon>
        <taxon>Vespoidea</taxon>
        <taxon>Vespidae</taxon>
        <taxon>Vespinae</taxon>
        <taxon>Vespula</taxon>
    </lineage>
</organism>
<reference evidence="2 3" key="1">
    <citation type="journal article" date="2024" name="Ann. Entomol. Soc. Am.">
        <title>Genomic analyses of the southern and eastern yellowjacket wasps (Hymenoptera: Vespidae) reveal evolutionary signatures of social life.</title>
        <authorList>
            <person name="Catto M.A."/>
            <person name="Caine P.B."/>
            <person name="Orr S.E."/>
            <person name="Hunt B.G."/>
            <person name="Goodisman M.A.D."/>
        </authorList>
    </citation>
    <scope>NUCLEOTIDE SEQUENCE [LARGE SCALE GENOMIC DNA]</scope>
    <source>
        <strain evidence="2">232</strain>
        <tissue evidence="2">Head and thorax</tissue>
    </source>
</reference>
<dbReference type="AlphaFoldDB" id="A0ABD2CUR1"/>
<name>A0ABD2CUR1_VESMC</name>
<gene>
    <name evidence="2" type="ORF">V1477_002820</name>
</gene>
<feature type="compositionally biased region" description="Acidic residues" evidence="1">
    <location>
        <begin position="242"/>
        <end position="255"/>
    </location>
</feature>
<evidence type="ECO:0000313" key="3">
    <source>
        <dbReference type="Proteomes" id="UP001607303"/>
    </source>
</evidence>
<accession>A0ABD2CUR1</accession>
<keyword evidence="3" id="KW-1185">Reference proteome</keyword>